<evidence type="ECO:0000313" key="3">
    <source>
        <dbReference type="Proteomes" id="UP000000768"/>
    </source>
</evidence>
<reference evidence="2 3" key="1">
    <citation type="journal article" date="2009" name="Nature">
        <title>The Sorghum bicolor genome and the diversification of grasses.</title>
        <authorList>
            <person name="Paterson A.H."/>
            <person name="Bowers J.E."/>
            <person name="Bruggmann R."/>
            <person name="Dubchak I."/>
            <person name="Grimwood J."/>
            <person name="Gundlach H."/>
            <person name="Haberer G."/>
            <person name="Hellsten U."/>
            <person name="Mitros T."/>
            <person name="Poliakov A."/>
            <person name="Schmutz J."/>
            <person name="Spannagl M."/>
            <person name="Tang H."/>
            <person name="Wang X."/>
            <person name="Wicker T."/>
            <person name="Bharti A.K."/>
            <person name="Chapman J."/>
            <person name="Feltus F.A."/>
            <person name="Gowik U."/>
            <person name="Grigoriev I.V."/>
            <person name="Lyons E."/>
            <person name="Maher C.A."/>
            <person name="Martis M."/>
            <person name="Narechania A."/>
            <person name="Otillar R.P."/>
            <person name="Penning B.W."/>
            <person name="Salamov A.A."/>
            <person name="Wang Y."/>
            <person name="Zhang L."/>
            <person name="Carpita N.C."/>
            <person name="Freeling M."/>
            <person name="Gingle A.R."/>
            <person name="Hash C.T."/>
            <person name="Keller B."/>
            <person name="Klein P."/>
            <person name="Kresovich S."/>
            <person name="McCann M.C."/>
            <person name="Ming R."/>
            <person name="Peterson D.G."/>
            <person name="Mehboob-ur-Rahman"/>
            <person name="Ware D."/>
            <person name="Westhoff P."/>
            <person name="Mayer K.F."/>
            <person name="Messing J."/>
            <person name="Rokhsar D.S."/>
        </authorList>
    </citation>
    <scope>NUCLEOTIDE SEQUENCE [LARGE SCALE GENOMIC DNA]</scope>
    <source>
        <strain evidence="3">cv. BTx623</strain>
    </source>
</reference>
<proteinExistence type="predicted"/>
<feature type="region of interest" description="Disordered" evidence="1">
    <location>
        <begin position="46"/>
        <end position="65"/>
    </location>
</feature>
<reference evidence="3" key="2">
    <citation type="journal article" date="2018" name="Plant J.">
        <title>The Sorghum bicolor reference genome: improved assembly, gene annotations, a transcriptome atlas, and signatures of genome organization.</title>
        <authorList>
            <person name="McCormick R.F."/>
            <person name="Truong S.K."/>
            <person name="Sreedasyam A."/>
            <person name="Jenkins J."/>
            <person name="Shu S."/>
            <person name="Sims D."/>
            <person name="Kennedy M."/>
            <person name="Amirebrahimi M."/>
            <person name="Weers B.D."/>
            <person name="McKinley B."/>
            <person name="Mattison A."/>
            <person name="Morishige D.T."/>
            <person name="Grimwood J."/>
            <person name="Schmutz J."/>
            <person name="Mullet J.E."/>
        </authorList>
    </citation>
    <scope>NUCLEOTIDE SEQUENCE [LARGE SCALE GENOMIC DNA]</scope>
    <source>
        <strain evidence="3">cv. BTx623</strain>
    </source>
</reference>
<dbReference type="Proteomes" id="UP000000768">
    <property type="component" value="Chromosome 6"/>
</dbReference>
<dbReference type="InParanoid" id="A0A1Z5RFY3"/>
<accession>A0A1Z5RFY3</accession>
<dbReference type="Gramene" id="OQU82648">
    <property type="protein sequence ID" value="OQU82648"/>
    <property type="gene ID" value="SORBI_3006G280250"/>
</dbReference>
<feature type="compositionally biased region" description="Low complexity" evidence="1">
    <location>
        <begin position="9"/>
        <end position="22"/>
    </location>
</feature>
<dbReference type="AlphaFoldDB" id="A0A1Z5RFY3"/>
<sequence length="99" mass="10497">MEMEDDGRAGVAVGSRGGVPPRLHFTQACWGGLPLPVIRIEYNKRSKDDDDDCDSQPSPSVRRSVGRPSLLLALCAAGHHTITTAAAPSAPPPCLYVLC</sequence>
<evidence type="ECO:0000313" key="2">
    <source>
        <dbReference type="EMBL" id="OQU82648.1"/>
    </source>
</evidence>
<feature type="region of interest" description="Disordered" evidence="1">
    <location>
        <begin position="1"/>
        <end position="22"/>
    </location>
</feature>
<keyword evidence="3" id="KW-1185">Reference proteome</keyword>
<organism evidence="2 3">
    <name type="scientific">Sorghum bicolor</name>
    <name type="common">Sorghum</name>
    <name type="synonym">Sorghum vulgare</name>
    <dbReference type="NCBI Taxonomy" id="4558"/>
    <lineage>
        <taxon>Eukaryota</taxon>
        <taxon>Viridiplantae</taxon>
        <taxon>Streptophyta</taxon>
        <taxon>Embryophyta</taxon>
        <taxon>Tracheophyta</taxon>
        <taxon>Spermatophyta</taxon>
        <taxon>Magnoliopsida</taxon>
        <taxon>Liliopsida</taxon>
        <taxon>Poales</taxon>
        <taxon>Poaceae</taxon>
        <taxon>PACMAD clade</taxon>
        <taxon>Panicoideae</taxon>
        <taxon>Andropogonodae</taxon>
        <taxon>Andropogoneae</taxon>
        <taxon>Sorghinae</taxon>
        <taxon>Sorghum</taxon>
    </lineage>
</organism>
<gene>
    <name evidence="2" type="ORF">SORBI_3006G280250</name>
</gene>
<name>A0A1Z5RFY3_SORBI</name>
<dbReference type="EMBL" id="CM000765">
    <property type="protein sequence ID" value="OQU82648.1"/>
    <property type="molecule type" value="Genomic_DNA"/>
</dbReference>
<evidence type="ECO:0000256" key="1">
    <source>
        <dbReference type="SAM" id="MobiDB-lite"/>
    </source>
</evidence>
<protein>
    <submittedName>
        <fullName evidence="2">Uncharacterized protein</fullName>
    </submittedName>
</protein>